<sequence length="430" mass="48041">MSRRKESRRDLLVAVEGVATATHCDLRRRSQSCRAAGWSRMEELAGKDSVSSRKRRRTCRRNFTSSGLRPARGGSDRRLEGLAGNEAPFVSEDGLSDTIRVSLTETPEEEIDPCRRLANLGMRAAELQMGVNRRYFDFQRRSGQLPLQKEGEEVDYRGVLHRDSSVLMSVSLDELKAPEFLYKSSCKTCKISPQMVDISIGIITPLSEPLTPNALVLVVLTIFFPKPHEELKILKSSDVVMILHDVPYTEENIGRVHAARRLFGNLSENTLDFPVIHHIQFPKQTRRTNAGALLVDGLGDGILLDSPDQDFEILRNTSFNLLQGCRMRNTKTEYVSCPSCGRSLFDHQEISAEIRKKTSHLPGVSIAIMGCIVNGLGEMVDANFGYVVGAPGKIDLCTMVQRGIAMEYATDALIQQIKDHSRWVDPPVEE</sequence>
<dbReference type="PANTHER" id="PTHR30454">
    <property type="entry name" value="4-HYDROXY-3-METHYLBUT-2-EN-1-YL DIPHOSPHATE SYNTHASE"/>
    <property type="match status" value="1"/>
</dbReference>
<evidence type="ECO:0000259" key="6">
    <source>
        <dbReference type="Pfam" id="PF26540"/>
    </source>
</evidence>
<evidence type="ECO:0000256" key="2">
    <source>
        <dbReference type="ARBA" id="ARBA00022723"/>
    </source>
</evidence>
<organism evidence="7 8">
    <name type="scientific">Striga asiatica</name>
    <name type="common">Asiatic witchweed</name>
    <name type="synonym">Buchnera asiatica</name>
    <dbReference type="NCBI Taxonomy" id="4170"/>
    <lineage>
        <taxon>Eukaryota</taxon>
        <taxon>Viridiplantae</taxon>
        <taxon>Streptophyta</taxon>
        <taxon>Embryophyta</taxon>
        <taxon>Tracheophyta</taxon>
        <taxon>Spermatophyta</taxon>
        <taxon>Magnoliopsida</taxon>
        <taxon>eudicotyledons</taxon>
        <taxon>Gunneridae</taxon>
        <taxon>Pentapetalae</taxon>
        <taxon>asterids</taxon>
        <taxon>lamiids</taxon>
        <taxon>Lamiales</taxon>
        <taxon>Orobanchaceae</taxon>
        <taxon>Buchnereae</taxon>
        <taxon>Striga</taxon>
    </lineage>
</organism>
<dbReference type="Gene3D" id="3.30.413.10">
    <property type="entry name" value="Sulfite Reductase Hemoprotein, domain 1"/>
    <property type="match status" value="1"/>
</dbReference>
<proteinExistence type="predicted"/>
<dbReference type="InterPro" id="IPR004588">
    <property type="entry name" value="IspG_bac-typ"/>
</dbReference>
<accession>A0A5A7RDJ2</accession>
<dbReference type="EMBL" id="BKCP01012070">
    <property type="protein sequence ID" value="GER55669.1"/>
    <property type="molecule type" value="Genomic_DNA"/>
</dbReference>
<keyword evidence="3" id="KW-0408">Iron</keyword>
<protein>
    <submittedName>
        <fullName evidence="7">4-hydroxy-3-methylbut-2-en-1-yl diphosphatesynthase</fullName>
    </submittedName>
</protein>
<dbReference type="SUPFAM" id="SSF56014">
    <property type="entry name" value="Nitrite and sulphite reductase 4Fe-4S domain-like"/>
    <property type="match status" value="1"/>
</dbReference>
<dbReference type="GO" id="GO:0009507">
    <property type="term" value="C:chloroplast"/>
    <property type="evidence" value="ECO:0007669"/>
    <property type="project" value="TreeGrafter"/>
</dbReference>
<evidence type="ECO:0000256" key="5">
    <source>
        <dbReference type="SAM" id="MobiDB-lite"/>
    </source>
</evidence>
<dbReference type="GO" id="GO:0046872">
    <property type="term" value="F:metal ion binding"/>
    <property type="evidence" value="ECO:0007669"/>
    <property type="project" value="UniProtKB-KW"/>
</dbReference>
<dbReference type="InterPro" id="IPR058579">
    <property type="entry name" value="IspG_C"/>
</dbReference>
<dbReference type="OrthoDB" id="1622068at2759"/>
<comment type="cofactor">
    <cofactor evidence="1">
        <name>[4Fe-4S] cluster</name>
        <dbReference type="ChEBI" id="CHEBI:49883"/>
    </cofactor>
</comment>
<dbReference type="Proteomes" id="UP000325081">
    <property type="component" value="Unassembled WGS sequence"/>
</dbReference>
<dbReference type="GO" id="GO:0016114">
    <property type="term" value="P:terpenoid biosynthetic process"/>
    <property type="evidence" value="ECO:0007669"/>
    <property type="project" value="InterPro"/>
</dbReference>
<dbReference type="PANTHER" id="PTHR30454:SF0">
    <property type="entry name" value="4-HYDROXY-3-METHYLBUT-2-EN-1-YL DIPHOSPHATE SYNTHASE (FERREDOXIN), CHLOROPLASTIC"/>
    <property type="match status" value="1"/>
</dbReference>
<dbReference type="InterPro" id="IPR045854">
    <property type="entry name" value="NO2/SO3_Rdtase_4Fe4S_sf"/>
</dbReference>
<keyword evidence="8" id="KW-1185">Reference proteome</keyword>
<dbReference type="AlphaFoldDB" id="A0A5A7RDJ2"/>
<evidence type="ECO:0000256" key="4">
    <source>
        <dbReference type="ARBA" id="ARBA00023014"/>
    </source>
</evidence>
<evidence type="ECO:0000256" key="1">
    <source>
        <dbReference type="ARBA" id="ARBA00001966"/>
    </source>
</evidence>
<gene>
    <name evidence="7" type="ORF">STAS_33353</name>
</gene>
<keyword evidence="4" id="KW-0411">Iron-sulfur</keyword>
<dbReference type="GO" id="GO:0046429">
    <property type="term" value="F:4-hydroxy-3-methylbut-2-en-1-yl diphosphate synthase activity (ferredoxin)"/>
    <property type="evidence" value="ECO:0007669"/>
    <property type="project" value="InterPro"/>
</dbReference>
<evidence type="ECO:0000313" key="8">
    <source>
        <dbReference type="Proteomes" id="UP000325081"/>
    </source>
</evidence>
<dbReference type="GO" id="GO:0019288">
    <property type="term" value="P:isopentenyl diphosphate biosynthetic process, methylerythritol 4-phosphate pathway"/>
    <property type="evidence" value="ECO:0007669"/>
    <property type="project" value="TreeGrafter"/>
</dbReference>
<name>A0A5A7RDJ2_STRAF</name>
<comment type="caution">
    <text evidence="7">The sequence shown here is derived from an EMBL/GenBank/DDBJ whole genome shotgun (WGS) entry which is preliminary data.</text>
</comment>
<dbReference type="Pfam" id="PF26540">
    <property type="entry name" value="GcpE_C"/>
    <property type="match status" value="1"/>
</dbReference>
<dbReference type="GO" id="GO:0051536">
    <property type="term" value="F:iron-sulfur cluster binding"/>
    <property type="evidence" value="ECO:0007669"/>
    <property type="project" value="UniProtKB-KW"/>
</dbReference>
<keyword evidence="2" id="KW-0479">Metal-binding</keyword>
<reference evidence="8" key="1">
    <citation type="journal article" date="2019" name="Curr. Biol.">
        <title>Genome Sequence of Striga asiatica Provides Insight into the Evolution of Plant Parasitism.</title>
        <authorList>
            <person name="Yoshida S."/>
            <person name="Kim S."/>
            <person name="Wafula E.K."/>
            <person name="Tanskanen J."/>
            <person name="Kim Y.M."/>
            <person name="Honaas L."/>
            <person name="Yang Z."/>
            <person name="Spallek T."/>
            <person name="Conn C.E."/>
            <person name="Ichihashi Y."/>
            <person name="Cheong K."/>
            <person name="Cui S."/>
            <person name="Der J.P."/>
            <person name="Gundlach H."/>
            <person name="Jiao Y."/>
            <person name="Hori C."/>
            <person name="Ishida J.K."/>
            <person name="Kasahara H."/>
            <person name="Kiba T."/>
            <person name="Kim M.S."/>
            <person name="Koo N."/>
            <person name="Laohavisit A."/>
            <person name="Lee Y.H."/>
            <person name="Lumba S."/>
            <person name="McCourt P."/>
            <person name="Mortimer J.C."/>
            <person name="Mutuku J.M."/>
            <person name="Nomura T."/>
            <person name="Sasaki-Sekimoto Y."/>
            <person name="Seto Y."/>
            <person name="Wang Y."/>
            <person name="Wakatake T."/>
            <person name="Sakakibara H."/>
            <person name="Demura T."/>
            <person name="Yamaguchi S."/>
            <person name="Yoneyama K."/>
            <person name="Manabe R.I."/>
            <person name="Nelson D.C."/>
            <person name="Schulman A.H."/>
            <person name="Timko M.P."/>
            <person name="dePamphilis C.W."/>
            <person name="Choi D."/>
            <person name="Shirasu K."/>
        </authorList>
    </citation>
    <scope>NUCLEOTIDE SEQUENCE [LARGE SCALE GENOMIC DNA]</scope>
    <source>
        <strain evidence="8">cv. UVA1</strain>
    </source>
</reference>
<feature type="domain" description="IspG C-terminal" evidence="6">
    <location>
        <begin position="333"/>
        <end position="416"/>
    </location>
</feature>
<evidence type="ECO:0000256" key="3">
    <source>
        <dbReference type="ARBA" id="ARBA00023004"/>
    </source>
</evidence>
<evidence type="ECO:0000313" key="7">
    <source>
        <dbReference type="EMBL" id="GER55669.1"/>
    </source>
</evidence>
<feature type="region of interest" description="Disordered" evidence="5">
    <location>
        <begin position="47"/>
        <end position="76"/>
    </location>
</feature>